<dbReference type="GO" id="GO:0046872">
    <property type="term" value="F:metal ion binding"/>
    <property type="evidence" value="ECO:0007669"/>
    <property type="project" value="InterPro"/>
</dbReference>
<dbReference type="InterPro" id="IPR052032">
    <property type="entry name" value="ATP-dep_AA_Ligase"/>
</dbReference>
<keyword evidence="1" id="KW-0436">Ligase</keyword>
<organism evidence="6 7">
    <name type="scientific">Streptomyces misionensis</name>
    <dbReference type="NCBI Taxonomy" id="67331"/>
    <lineage>
        <taxon>Bacteria</taxon>
        <taxon>Bacillati</taxon>
        <taxon>Actinomycetota</taxon>
        <taxon>Actinomycetes</taxon>
        <taxon>Kitasatosporales</taxon>
        <taxon>Streptomycetaceae</taxon>
        <taxon>Streptomyces</taxon>
    </lineage>
</organism>
<proteinExistence type="predicted"/>
<dbReference type="GO" id="GO:0005524">
    <property type="term" value="F:ATP binding"/>
    <property type="evidence" value="ECO:0007669"/>
    <property type="project" value="UniProtKB-UniRule"/>
</dbReference>
<dbReference type="AlphaFoldDB" id="A0A1H5DI58"/>
<evidence type="ECO:0000256" key="1">
    <source>
        <dbReference type="ARBA" id="ARBA00022598"/>
    </source>
</evidence>
<dbReference type="Pfam" id="PF13535">
    <property type="entry name" value="ATP-grasp_4"/>
    <property type="match status" value="1"/>
</dbReference>
<dbReference type="PANTHER" id="PTHR43585">
    <property type="entry name" value="FUMIPYRROLE BIOSYNTHESIS PROTEIN C"/>
    <property type="match status" value="1"/>
</dbReference>
<dbReference type="Proteomes" id="UP000182375">
    <property type="component" value="Unassembled WGS sequence"/>
</dbReference>
<dbReference type="EMBL" id="FNTD01000004">
    <property type="protein sequence ID" value="SED78521.1"/>
    <property type="molecule type" value="Genomic_DNA"/>
</dbReference>
<evidence type="ECO:0000256" key="4">
    <source>
        <dbReference type="PROSITE-ProRule" id="PRU00409"/>
    </source>
</evidence>
<dbReference type="STRING" id="67331.SAMN04490357_5825"/>
<evidence type="ECO:0000256" key="3">
    <source>
        <dbReference type="ARBA" id="ARBA00022840"/>
    </source>
</evidence>
<evidence type="ECO:0000259" key="5">
    <source>
        <dbReference type="PROSITE" id="PS50975"/>
    </source>
</evidence>
<evidence type="ECO:0000313" key="6">
    <source>
        <dbReference type="EMBL" id="SED78521.1"/>
    </source>
</evidence>
<reference evidence="6 7" key="1">
    <citation type="submission" date="2016-10" db="EMBL/GenBank/DDBJ databases">
        <authorList>
            <person name="de Groot N.N."/>
        </authorList>
    </citation>
    <scope>NUCLEOTIDE SEQUENCE [LARGE SCALE GENOMIC DNA]</scope>
    <source>
        <strain evidence="6 7">DSM 40306</strain>
    </source>
</reference>
<feature type="domain" description="ATP-grasp" evidence="5">
    <location>
        <begin position="114"/>
        <end position="310"/>
    </location>
</feature>
<dbReference type="GeneID" id="95514887"/>
<name>A0A1H5DI58_9ACTN</name>
<protein>
    <submittedName>
        <fullName evidence="6">ATP-grasp domain-containing protein</fullName>
    </submittedName>
</protein>
<dbReference type="PANTHER" id="PTHR43585:SF2">
    <property type="entry name" value="ATP-GRASP ENZYME FSQD"/>
    <property type="match status" value="1"/>
</dbReference>
<keyword evidence="2 4" id="KW-0547">Nucleotide-binding</keyword>
<dbReference type="PROSITE" id="PS50975">
    <property type="entry name" value="ATP_GRASP"/>
    <property type="match status" value="1"/>
</dbReference>
<dbReference type="SUPFAM" id="SSF56059">
    <property type="entry name" value="Glutathione synthetase ATP-binding domain-like"/>
    <property type="match status" value="1"/>
</dbReference>
<accession>A0A1H5DI58</accession>
<keyword evidence="3 4" id="KW-0067">ATP-binding</keyword>
<evidence type="ECO:0000313" key="7">
    <source>
        <dbReference type="Proteomes" id="UP000182375"/>
    </source>
</evidence>
<dbReference type="InterPro" id="IPR011761">
    <property type="entry name" value="ATP-grasp"/>
</dbReference>
<gene>
    <name evidence="6" type="ORF">SAMN04490357_5825</name>
</gene>
<dbReference type="GO" id="GO:0016874">
    <property type="term" value="F:ligase activity"/>
    <property type="evidence" value="ECO:0007669"/>
    <property type="project" value="UniProtKB-KW"/>
</dbReference>
<dbReference type="RefSeq" id="WP_074993761.1">
    <property type="nucleotide sequence ID" value="NZ_FNTD01000004.1"/>
</dbReference>
<sequence>MAAERDVLIYSKRFEGGVRLVSRMLSDMGRRPVLVSDEPEDVNRDHCAAHVVVDWEKASLEELVAAVEAAGVVPTAVVNFVESLISWQVRTARHYGLVGGEDGREVLLSKARVRAAMAERGLSALPFVAGTAADLDVDAVASYPVIVKPDQDSGGSRLVRRAGNAGELRARLKELTDSVGADTDVIVEEYIDGVEFSVDGPVLDGRFHPLFEVEKTEHDNLRHHDAGLLVSPPPSAHVRQAVGELSERVGALYASLGVGNGWLHVEGRARADGSCELVEINPRPGGRMYRAATQRVCGVDPIDMSVRMALGERLDGALAGATPGGTELLAMLPFEADRVGTLVRATPVEELKRIPGVVDGYLFDNFRVVTMDRENFFAEAMITADSVAGLHEIADRVRSVFSFTFE</sequence>
<evidence type="ECO:0000256" key="2">
    <source>
        <dbReference type="ARBA" id="ARBA00022741"/>
    </source>
</evidence>
<dbReference type="Gene3D" id="3.30.470.20">
    <property type="entry name" value="ATP-grasp fold, B domain"/>
    <property type="match status" value="1"/>
</dbReference>